<keyword evidence="3" id="KW-0964">Secreted</keyword>
<dbReference type="AlphaFoldDB" id="A0A1A7X112"/>
<dbReference type="PANTHER" id="PTHR12274">
    <property type="entry name" value="GRANULIN"/>
    <property type="match status" value="1"/>
</dbReference>
<evidence type="ECO:0000256" key="2">
    <source>
        <dbReference type="ARBA" id="ARBA00010093"/>
    </source>
</evidence>
<feature type="domain" description="Granulins" evidence="6">
    <location>
        <begin position="154"/>
        <end position="167"/>
    </location>
</feature>
<evidence type="ECO:0000256" key="4">
    <source>
        <dbReference type="ARBA" id="ARBA00023157"/>
    </source>
</evidence>
<dbReference type="InterPro" id="IPR000118">
    <property type="entry name" value="Granulin"/>
</dbReference>
<evidence type="ECO:0000256" key="5">
    <source>
        <dbReference type="SAM" id="SignalP"/>
    </source>
</evidence>
<reference evidence="7" key="2">
    <citation type="submission" date="2016-06" db="EMBL/GenBank/DDBJ databases">
        <title>The genome of a short-lived fish provides insights into sex chromosome evolution and the genetic control of aging.</title>
        <authorList>
            <person name="Reichwald K."/>
            <person name="Felder M."/>
            <person name="Petzold A."/>
            <person name="Koch P."/>
            <person name="Groth M."/>
            <person name="Platzer M."/>
        </authorList>
    </citation>
    <scope>NUCLEOTIDE SEQUENCE</scope>
    <source>
        <tissue evidence="7">Brain</tissue>
    </source>
</reference>
<feature type="domain" description="Granulins" evidence="6">
    <location>
        <begin position="54"/>
        <end position="67"/>
    </location>
</feature>
<evidence type="ECO:0000259" key="6">
    <source>
        <dbReference type="PROSITE" id="PS00799"/>
    </source>
</evidence>
<feature type="chain" id="PRO_5015054502" description="Granulins domain-containing protein" evidence="5">
    <location>
        <begin position="21"/>
        <end position="283"/>
    </location>
</feature>
<name>A0A1A7X112_9TELE</name>
<gene>
    <name evidence="7" type="primary">Nfu_g_1_013301</name>
</gene>
<dbReference type="Gene3D" id="2.10.25.160">
    <property type="entry name" value="Granulin"/>
    <property type="match status" value="3"/>
</dbReference>
<organism evidence="7">
    <name type="scientific">Iconisemion striatum</name>
    <dbReference type="NCBI Taxonomy" id="60296"/>
    <lineage>
        <taxon>Eukaryota</taxon>
        <taxon>Metazoa</taxon>
        <taxon>Chordata</taxon>
        <taxon>Craniata</taxon>
        <taxon>Vertebrata</taxon>
        <taxon>Euteleostomi</taxon>
        <taxon>Actinopterygii</taxon>
        <taxon>Neopterygii</taxon>
        <taxon>Teleostei</taxon>
        <taxon>Neoteleostei</taxon>
        <taxon>Acanthomorphata</taxon>
        <taxon>Ovalentaria</taxon>
        <taxon>Atherinomorphae</taxon>
        <taxon>Cyprinodontiformes</taxon>
        <taxon>Nothobranchiidae</taxon>
        <taxon>Iconisemion</taxon>
    </lineage>
</organism>
<comment type="subcellular location">
    <subcellularLocation>
        <location evidence="1">Secreted</location>
    </subcellularLocation>
</comment>
<dbReference type="PROSITE" id="PS00799">
    <property type="entry name" value="GRANULINS"/>
    <property type="match status" value="2"/>
</dbReference>
<dbReference type="EMBL" id="HADW01010263">
    <property type="protein sequence ID" value="SBP11663.1"/>
    <property type="molecule type" value="Transcribed_RNA"/>
</dbReference>
<evidence type="ECO:0000256" key="3">
    <source>
        <dbReference type="ARBA" id="ARBA00022525"/>
    </source>
</evidence>
<dbReference type="InterPro" id="IPR039036">
    <property type="entry name" value="Granulin_fam"/>
</dbReference>
<evidence type="ECO:0000256" key="1">
    <source>
        <dbReference type="ARBA" id="ARBA00004613"/>
    </source>
</evidence>
<proteinExistence type="inferred from homology"/>
<comment type="similarity">
    <text evidence="2">Belongs to the granulin family.</text>
</comment>
<dbReference type="InterPro" id="IPR037277">
    <property type="entry name" value="Granulin_sf"/>
</dbReference>
<dbReference type="SUPFAM" id="SSF57277">
    <property type="entry name" value="Granulin repeat"/>
    <property type="match status" value="2"/>
</dbReference>
<sequence length="283" mass="31030">MLRTALWLYAGVCAWGFAFCSIKCLDGTLCPDMNTCCLAAKGYECCPYPKAVCCSDLTHCCPSEYSCDLTRQLCVKDNHPWLNTPMVKRRAAEVPSIPDLSVKLFQEPTNNIHPAQKAAVVHCDNRYYCPDGTTCCLYAAGGWFCCPYSPGRCCVDRRHCCPLGLDCDFTFTQCIRGGLRYPFSPKPALTSVPATLILPSEDRSSELQTSLTALTEASSSSSFQHGVIRCDNDFYCPTGSSCCKGPVGPWNCCPFPLGTCCADGQHCCQYGYKCDPLSSRCTR</sequence>
<dbReference type="Pfam" id="PF00396">
    <property type="entry name" value="Granulin"/>
    <property type="match status" value="3"/>
</dbReference>
<dbReference type="EMBL" id="HADX01000679">
    <property type="protein sequence ID" value="SBP22911.1"/>
    <property type="molecule type" value="Transcribed_RNA"/>
</dbReference>
<protein>
    <recommendedName>
        <fullName evidence="6">Granulins domain-containing protein</fullName>
    </recommendedName>
</protein>
<feature type="signal peptide" evidence="5">
    <location>
        <begin position="1"/>
        <end position="20"/>
    </location>
</feature>
<dbReference type="SMART" id="SM00277">
    <property type="entry name" value="GRAN"/>
    <property type="match status" value="3"/>
</dbReference>
<keyword evidence="5" id="KW-0732">Signal</keyword>
<dbReference type="PANTHER" id="PTHR12274:SF7">
    <property type="entry name" value="GRANULINS"/>
    <property type="match status" value="1"/>
</dbReference>
<evidence type="ECO:0000313" key="7">
    <source>
        <dbReference type="EMBL" id="SBP11663.1"/>
    </source>
</evidence>
<keyword evidence="4" id="KW-1015">Disulfide bond</keyword>
<accession>A0A1A7X112</accession>
<dbReference type="GO" id="GO:0005576">
    <property type="term" value="C:extracellular region"/>
    <property type="evidence" value="ECO:0007669"/>
    <property type="project" value="UniProtKB-SubCell"/>
</dbReference>
<reference evidence="7" key="1">
    <citation type="submission" date="2016-05" db="EMBL/GenBank/DDBJ databases">
        <authorList>
            <person name="Lavstsen T."/>
            <person name="Jespersen J.S."/>
        </authorList>
    </citation>
    <scope>NUCLEOTIDE SEQUENCE</scope>
    <source>
        <tissue evidence="7">Brain</tissue>
    </source>
</reference>